<protein>
    <submittedName>
        <fullName evidence="1">Uncharacterized protein</fullName>
    </submittedName>
</protein>
<evidence type="ECO:0000313" key="2">
    <source>
        <dbReference type="Proteomes" id="UP001187315"/>
    </source>
</evidence>
<dbReference type="AlphaFoldDB" id="A0AA88MTI9"/>
<proteinExistence type="predicted"/>
<accession>A0AA88MTI9</accession>
<gene>
    <name evidence="1" type="ORF">Q7C36_011468</name>
</gene>
<organism evidence="1 2">
    <name type="scientific">Tachysurus vachellii</name>
    <name type="common">Darkbarbel catfish</name>
    <name type="synonym">Pelteobagrus vachellii</name>
    <dbReference type="NCBI Taxonomy" id="175792"/>
    <lineage>
        <taxon>Eukaryota</taxon>
        <taxon>Metazoa</taxon>
        <taxon>Chordata</taxon>
        <taxon>Craniata</taxon>
        <taxon>Vertebrata</taxon>
        <taxon>Euteleostomi</taxon>
        <taxon>Actinopterygii</taxon>
        <taxon>Neopterygii</taxon>
        <taxon>Teleostei</taxon>
        <taxon>Ostariophysi</taxon>
        <taxon>Siluriformes</taxon>
        <taxon>Bagridae</taxon>
        <taxon>Tachysurus</taxon>
    </lineage>
</organism>
<comment type="caution">
    <text evidence="1">The sequence shown here is derived from an EMBL/GenBank/DDBJ whole genome shotgun (WGS) entry which is preliminary data.</text>
</comment>
<evidence type="ECO:0000313" key="1">
    <source>
        <dbReference type="EMBL" id="KAK2843253.1"/>
    </source>
</evidence>
<dbReference type="Proteomes" id="UP001187315">
    <property type="component" value="Unassembled WGS sequence"/>
</dbReference>
<name>A0AA88MTI9_TACVA</name>
<sequence length="66" mass="7871">MEEFIVQLPKRTVEWVQCQHSDMLKVVVQLAKEHLMTYRRQMTPTALFNFHLFLYTLPNSSPMEMG</sequence>
<reference evidence="1" key="1">
    <citation type="submission" date="2023-08" db="EMBL/GenBank/DDBJ databases">
        <title>Pelteobagrus vachellii genome.</title>
        <authorList>
            <person name="Liu H."/>
        </authorList>
    </citation>
    <scope>NUCLEOTIDE SEQUENCE</scope>
    <source>
        <strain evidence="1">PRFRI_2022a</strain>
        <tissue evidence="1">Muscle</tissue>
    </source>
</reference>
<keyword evidence="2" id="KW-1185">Reference proteome</keyword>
<dbReference type="EMBL" id="JAVHJS010000011">
    <property type="protein sequence ID" value="KAK2843253.1"/>
    <property type="molecule type" value="Genomic_DNA"/>
</dbReference>